<evidence type="ECO:0000256" key="5">
    <source>
        <dbReference type="ARBA" id="ARBA00022764"/>
    </source>
</evidence>
<dbReference type="PROSITE" id="PS51007">
    <property type="entry name" value="CYTC"/>
    <property type="match status" value="1"/>
</dbReference>
<dbReference type="InterPro" id="IPR009056">
    <property type="entry name" value="Cyt_c-like_dom"/>
</dbReference>
<evidence type="ECO:0000256" key="2">
    <source>
        <dbReference type="ARBA" id="ARBA00022448"/>
    </source>
</evidence>
<proteinExistence type="predicted"/>
<dbReference type="GO" id="GO:0020037">
    <property type="term" value="F:heme binding"/>
    <property type="evidence" value="ECO:0007669"/>
    <property type="project" value="InterPro"/>
</dbReference>
<feature type="binding site" description="axial binding residue" evidence="9">
    <location>
        <position position="136"/>
    </location>
    <ligand>
        <name>heme c</name>
        <dbReference type="ChEBI" id="CHEBI:61717"/>
        <label>2</label>
    </ligand>
    <ligandPart>
        <name>Fe</name>
        <dbReference type="ChEBI" id="CHEBI:18248"/>
    </ligandPart>
</feature>
<keyword evidence="10" id="KW-0732">Signal</keyword>
<dbReference type="InterPro" id="IPR024167">
    <property type="entry name" value="Cytochrome_c4-like"/>
</dbReference>
<dbReference type="GO" id="GO:0005506">
    <property type="term" value="F:iron ion binding"/>
    <property type="evidence" value="ECO:0007669"/>
    <property type="project" value="InterPro"/>
</dbReference>
<dbReference type="PANTHER" id="PTHR33751:SF9">
    <property type="entry name" value="CYTOCHROME C4"/>
    <property type="match status" value="1"/>
</dbReference>
<comment type="subcellular location">
    <subcellularLocation>
        <location evidence="1">Periplasm</location>
    </subcellularLocation>
</comment>
<keyword evidence="4 9" id="KW-0479">Metal-binding</keyword>
<dbReference type="EMBL" id="QFXE01000021">
    <property type="protein sequence ID" value="RDH82010.1"/>
    <property type="molecule type" value="Genomic_DNA"/>
</dbReference>
<evidence type="ECO:0000313" key="13">
    <source>
        <dbReference type="Proteomes" id="UP000254771"/>
    </source>
</evidence>
<feature type="chain" id="PRO_5017042053" evidence="10">
    <location>
        <begin position="25"/>
        <end position="203"/>
    </location>
</feature>
<accession>A0A370DBQ5</accession>
<dbReference type="PANTHER" id="PTHR33751">
    <property type="entry name" value="CBB3-TYPE CYTOCHROME C OXIDASE SUBUNIT FIXP"/>
    <property type="match status" value="1"/>
</dbReference>
<evidence type="ECO:0000256" key="9">
    <source>
        <dbReference type="PIRSR" id="PIRSR000005-2"/>
    </source>
</evidence>
<keyword evidence="6" id="KW-0249">Electron transport</keyword>
<keyword evidence="2" id="KW-0813">Transport</keyword>
<feature type="binding site" description="covalent" evidence="8">
    <location>
        <position position="132"/>
    </location>
    <ligand>
        <name>heme c</name>
        <dbReference type="ChEBI" id="CHEBI:61717"/>
        <label>2</label>
    </ligand>
</feature>
<dbReference type="AlphaFoldDB" id="A0A370DBQ5"/>
<feature type="signal peptide" evidence="10">
    <location>
        <begin position="1"/>
        <end position="24"/>
    </location>
</feature>
<evidence type="ECO:0000256" key="4">
    <source>
        <dbReference type="ARBA" id="ARBA00022723"/>
    </source>
</evidence>
<name>A0A370DBQ5_9GAMM</name>
<organism evidence="12 13">
    <name type="scientific">endosymbiont of Escarpia spicata</name>
    <dbReference type="NCBI Taxonomy" id="2200908"/>
    <lineage>
        <taxon>Bacteria</taxon>
        <taxon>Pseudomonadati</taxon>
        <taxon>Pseudomonadota</taxon>
        <taxon>Gammaproteobacteria</taxon>
        <taxon>sulfur-oxidizing symbionts</taxon>
    </lineage>
</organism>
<dbReference type="InterPro" id="IPR036909">
    <property type="entry name" value="Cyt_c-like_dom_sf"/>
</dbReference>
<feature type="binding site" description="axial binding residue" evidence="9">
    <location>
        <position position="46"/>
    </location>
    <ligand>
        <name>heme c</name>
        <dbReference type="ChEBI" id="CHEBI:61717"/>
        <label>1</label>
    </ligand>
    <ligandPart>
        <name>Fe</name>
        <dbReference type="ChEBI" id="CHEBI:18248"/>
    </ligandPart>
</feature>
<feature type="binding site" description="covalent" evidence="8">
    <location>
        <position position="45"/>
    </location>
    <ligand>
        <name>heme c</name>
        <dbReference type="ChEBI" id="CHEBI:61717"/>
        <label>1</label>
    </ligand>
</feature>
<dbReference type="GO" id="GO:0042597">
    <property type="term" value="C:periplasmic space"/>
    <property type="evidence" value="ECO:0007669"/>
    <property type="project" value="UniProtKB-SubCell"/>
</dbReference>
<comment type="PTM">
    <text evidence="8">Binds 2 heme c groups covalently per subunit.</text>
</comment>
<dbReference type="SUPFAM" id="SSF46626">
    <property type="entry name" value="Cytochrome c"/>
    <property type="match status" value="2"/>
</dbReference>
<gene>
    <name evidence="12" type="ORF">DIZ78_16380</name>
</gene>
<evidence type="ECO:0000313" key="12">
    <source>
        <dbReference type="EMBL" id="RDH82010.1"/>
    </source>
</evidence>
<keyword evidence="3 8" id="KW-0349">Heme</keyword>
<keyword evidence="13" id="KW-1185">Reference proteome</keyword>
<feature type="binding site" description="covalent" evidence="8">
    <location>
        <position position="42"/>
    </location>
    <ligand>
        <name>heme c</name>
        <dbReference type="ChEBI" id="CHEBI:61717"/>
        <label>1</label>
    </ligand>
</feature>
<keyword evidence="7 9" id="KW-0408">Iron</keyword>
<evidence type="ECO:0000259" key="11">
    <source>
        <dbReference type="PROSITE" id="PS51007"/>
    </source>
</evidence>
<dbReference type="InterPro" id="IPR050597">
    <property type="entry name" value="Cytochrome_c_Oxidase_Subunit"/>
</dbReference>
<reference evidence="12 13" key="1">
    <citation type="journal article" date="2018" name="ISME J.">
        <title>Endosymbiont genomes yield clues of tubeworm success.</title>
        <authorList>
            <person name="Li Y."/>
            <person name="Liles M.R."/>
            <person name="Halanych K.M."/>
        </authorList>
    </citation>
    <scope>NUCLEOTIDE SEQUENCE [LARGE SCALE GENOMIC DNA]</scope>
    <source>
        <strain evidence="12">A1462</strain>
    </source>
</reference>
<feature type="domain" description="Cytochrome c" evidence="11">
    <location>
        <begin position="27"/>
        <end position="108"/>
    </location>
</feature>
<sequence>MAYTTIKKALIGALALSASSLAFAADKPLMMGASAKMLSDTCAGCHGTNGASVGPAIPSIGGLSTEYFVETMQGYKSGEILSTIMGRIAKGYNDEEFTAMAGFYAKKGFVAANQKFDAAKAKKGAKLHDKYCEKCHADGGTAADDDSGVLAGQLVPYLKWTLADYRAGDRPISKKMKKKLNKMLKAKGDGSIDDLMHFYASQQ</sequence>
<evidence type="ECO:0000256" key="10">
    <source>
        <dbReference type="SAM" id="SignalP"/>
    </source>
</evidence>
<dbReference type="Gene3D" id="1.10.760.10">
    <property type="entry name" value="Cytochrome c-like domain"/>
    <property type="match status" value="2"/>
</dbReference>
<protein>
    <submittedName>
        <fullName evidence="12">Cytochrome c4</fullName>
    </submittedName>
</protein>
<evidence type="ECO:0000256" key="8">
    <source>
        <dbReference type="PIRSR" id="PIRSR000005-1"/>
    </source>
</evidence>
<dbReference type="GO" id="GO:0009055">
    <property type="term" value="F:electron transfer activity"/>
    <property type="evidence" value="ECO:0007669"/>
    <property type="project" value="InterPro"/>
</dbReference>
<feature type="binding site" description="axial binding residue" evidence="9">
    <location>
        <position position="176"/>
    </location>
    <ligand>
        <name>heme c</name>
        <dbReference type="ChEBI" id="CHEBI:61717"/>
        <label>2</label>
    </ligand>
    <ligandPart>
        <name>Fe</name>
        <dbReference type="ChEBI" id="CHEBI:18248"/>
    </ligandPart>
</feature>
<keyword evidence="5" id="KW-0574">Periplasm</keyword>
<feature type="binding site" description="axial binding residue" evidence="9">
    <location>
        <position position="85"/>
    </location>
    <ligand>
        <name>heme c</name>
        <dbReference type="ChEBI" id="CHEBI:61717"/>
        <label>1</label>
    </ligand>
    <ligandPart>
        <name>Fe</name>
        <dbReference type="ChEBI" id="CHEBI:18248"/>
    </ligandPart>
</feature>
<evidence type="ECO:0000256" key="1">
    <source>
        <dbReference type="ARBA" id="ARBA00004418"/>
    </source>
</evidence>
<comment type="caution">
    <text evidence="12">The sequence shown here is derived from an EMBL/GenBank/DDBJ whole genome shotgun (WGS) entry which is preliminary data.</text>
</comment>
<dbReference type="Proteomes" id="UP000254771">
    <property type="component" value="Unassembled WGS sequence"/>
</dbReference>
<evidence type="ECO:0000256" key="6">
    <source>
        <dbReference type="ARBA" id="ARBA00022982"/>
    </source>
</evidence>
<evidence type="ECO:0000256" key="7">
    <source>
        <dbReference type="ARBA" id="ARBA00023004"/>
    </source>
</evidence>
<evidence type="ECO:0000256" key="3">
    <source>
        <dbReference type="ARBA" id="ARBA00022617"/>
    </source>
</evidence>
<feature type="binding site" description="covalent" evidence="8">
    <location>
        <position position="135"/>
    </location>
    <ligand>
        <name>heme c</name>
        <dbReference type="ChEBI" id="CHEBI:61717"/>
        <label>2</label>
    </ligand>
</feature>
<dbReference type="PIRSF" id="PIRSF000005">
    <property type="entry name" value="Cytochrome_c4"/>
    <property type="match status" value="1"/>
</dbReference>